<dbReference type="RefSeq" id="WP_110314107.1">
    <property type="nucleotide sequence ID" value="NZ_QJJU01000001.1"/>
</dbReference>
<dbReference type="SUPFAM" id="SSF53474">
    <property type="entry name" value="alpha/beta-Hydrolases"/>
    <property type="match status" value="1"/>
</dbReference>
<keyword evidence="3" id="KW-1185">Reference proteome</keyword>
<dbReference type="OrthoDB" id="9773549at2"/>
<dbReference type="PANTHER" id="PTHR37017">
    <property type="entry name" value="AB HYDROLASE-1 DOMAIN-CONTAINING PROTEIN-RELATED"/>
    <property type="match status" value="1"/>
</dbReference>
<proteinExistence type="predicted"/>
<reference evidence="2 3" key="2">
    <citation type="submission" date="2018-06" db="EMBL/GenBank/DDBJ databases">
        <title>Sequencing of bacterial isolates from soil warming experiment in Harvard Forest, Massachusetts, USA.</title>
        <authorList>
            <person name="Deangelis K.PhD."/>
        </authorList>
    </citation>
    <scope>NUCLEOTIDE SEQUENCE [LARGE SCALE GENOMIC DNA]</scope>
    <source>
        <strain evidence="2 3">GAS496</strain>
    </source>
</reference>
<gene>
    <name evidence="2" type="ORF">C8E89_10174</name>
</gene>
<protein>
    <submittedName>
        <fullName evidence="2">Pimeloyl-ACP methyl ester carboxylesterase</fullName>
    </submittedName>
</protein>
<organism evidence="2 3">
    <name type="scientific">Mycolicibacterium moriokaense</name>
    <dbReference type="NCBI Taxonomy" id="39691"/>
    <lineage>
        <taxon>Bacteria</taxon>
        <taxon>Bacillati</taxon>
        <taxon>Actinomycetota</taxon>
        <taxon>Actinomycetes</taxon>
        <taxon>Mycobacteriales</taxon>
        <taxon>Mycobacteriaceae</taxon>
        <taxon>Mycolicibacterium</taxon>
    </lineage>
</organism>
<accession>A0A318HR71</accession>
<dbReference type="Pfam" id="PF12697">
    <property type="entry name" value="Abhydrolase_6"/>
    <property type="match status" value="1"/>
</dbReference>
<dbReference type="Gene3D" id="3.40.50.1820">
    <property type="entry name" value="alpha/beta hydrolase"/>
    <property type="match status" value="1"/>
</dbReference>
<sequence length="227" mass="24727">MATFVFIHGAADVGWYWHLLEAELQARGHDTVAPDLPCDDDTAGLNEYADTVVDAIGDRADVLVVGHSLGGFTAPLVADRVSANALVLVAGMIPAPGEPPDDWWENTGYKSASDAHAKQEGYADQKDDPFVTFYNGVPRVLAEEAMSKGRGQSSTWMAGPWPLNAWPDVPTKFVVCRDDRFFPPDFLRRLAQARLGITPDEIDGGHCAALSHPRELADVLESYSMKM</sequence>
<feature type="domain" description="AB hydrolase-1" evidence="1">
    <location>
        <begin position="4"/>
        <end position="219"/>
    </location>
</feature>
<evidence type="ECO:0000259" key="1">
    <source>
        <dbReference type="Pfam" id="PF12697"/>
    </source>
</evidence>
<dbReference type="AlphaFoldDB" id="A0A318HR71"/>
<dbReference type="EMBL" id="QJJU01000001">
    <property type="protein sequence ID" value="PXX12926.1"/>
    <property type="molecule type" value="Genomic_DNA"/>
</dbReference>
<dbReference type="Proteomes" id="UP000247781">
    <property type="component" value="Unassembled WGS sequence"/>
</dbReference>
<evidence type="ECO:0000313" key="2">
    <source>
        <dbReference type="EMBL" id="PXX12926.1"/>
    </source>
</evidence>
<name>A0A318HR71_9MYCO</name>
<dbReference type="GO" id="GO:0003824">
    <property type="term" value="F:catalytic activity"/>
    <property type="evidence" value="ECO:0007669"/>
    <property type="project" value="UniProtKB-ARBA"/>
</dbReference>
<dbReference type="InterPro" id="IPR000073">
    <property type="entry name" value="AB_hydrolase_1"/>
</dbReference>
<reference evidence="3" key="1">
    <citation type="submission" date="2018-05" db="EMBL/GenBank/DDBJ databases">
        <authorList>
            <person name="Deangelis K."/>
            <person name="Huntemann M."/>
            <person name="Clum A."/>
            <person name="Pillay M."/>
            <person name="Palaniappan K."/>
            <person name="Varghese N."/>
            <person name="Mikhailova N."/>
            <person name="Stamatis D."/>
            <person name="Reddy T."/>
            <person name="Daum C."/>
            <person name="Shapiro N."/>
            <person name="Ivanova N."/>
            <person name="Kyrpides N."/>
            <person name="Woyke T."/>
        </authorList>
    </citation>
    <scope>NUCLEOTIDE SEQUENCE [LARGE SCALE GENOMIC DNA]</scope>
    <source>
        <strain evidence="3">GAS496</strain>
    </source>
</reference>
<dbReference type="InterPro" id="IPR052897">
    <property type="entry name" value="Sec-Metab_Biosynth_Hydrolase"/>
</dbReference>
<dbReference type="PANTHER" id="PTHR37017:SF11">
    <property type="entry name" value="ESTERASE_LIPASE_THIOESTERASE DOMAIN-CONTAINING PROTEIN"/>
    <property type="match status" value="1"/>
</dbReference>
<comment type="caution">
    <text evidence="2">The sequence shown here is derived from an EMBL/GenBank/DDBJ whole genome shotgun (WGS) entry which is preliminary data.</text>
</comment>
<evidence type="ECO:0000313" key="3">
    <source>
        <dbReference type="Proteomes" id="UP000247781"/>
    </source>
</evidence>
<dbReference type="InterPro" id="IPR029058">
    <property type="entry name" value="AB_hydrolase_fold"/>
</dbReference>